<evidence type="ECO:0000256" key="2">
    <source>
        <dbReference type="SAM" id="MobiDB-lite"/>
    </source>
</evidence>
<dbReference type="AlphaFoldDB" id="A0A445DZK3"/>
<gene>
    <name evidence="3" type="ORF">Ahy_A03g015132</name>
</gene>
<evidence type="ECO:0000256" key="1">
    <source>
        <dbReference type="SAM" id="Coils"/>
    </source>
</evidence>
<feature type="region of interest" description="Disordered" evidence="2">
    <location>
        <begin position="1"/>
        <end position="33"/>
    </location>
</feature>
<sequence length="124" mass="14095">MKETQEKCRKTAINRSKQLYTHTEGSKTMTRNRHEEEAIEHIESHDASSNEFSQNDSLAQVLGKEHPGRVRGLDFSPCPTQCFHNISQQSDSGVQIEEYQIEIVKLKAEAIELKAAVAEKKAKR</sequence>
<organism evidence="3 4">
    <name type="scientific">Arachis hypogaea</name>
    <name type="common">Peanut</name>
    <dbReference type="NCBI Taxonomy" id="3818"/>
    <lineage>
        <taxon>Eukaryota</taxon>
        <taxon>Viridiplantae</taxon>
        <taxon>Streptophyta</taxon>
        <taxon>Embryophyta</taxon>
        <taxon>Tracheophyta</taxon>
        <taxon>Spermatophyta</taxon>
        <taxon>Magnoliopsida</taxon>
        <taxon>eudicotyledons</taxon>
        <taxon>Gunneridae</taxon>
        <taxon>Pentapetalae</taxon>
        <taxon>rosids</taxon>
        <taxon>fabids</taxon>
        <taxon>Fabales</taxon>
        <taxon>Fabaceae</taxon>
        <taxon>Papilionoideae</taxon>
        <taxon>50 kb inversion clade</taxon>
        <taxon>dalbergioids sensu lato</taxon>
        <taxon>Dalbergieae</taxon>
        <taxon>Pterocarpus clade</taxon>
        <taxon>Arachis</taxon>
    </lineage>
</organism>
<keyword evidence="4" id="KW-1185">Reference proteome</keyword>
<dbReference type="Proteomes" id="UP000289738">
    <property type="component" value="Chromosome A03"/>
</dbReference>
<name>A0A445DZK3_ARAHY</name>
<dbReference type="EMBL" id="SDMP01000003">
    <property type="protein sequence ID" value="RYR68652.1"/>
    <property type="molecule type" value="Genomic_DNA"/>
</dbReference>
<evidence type="ECO:0000313" key="4">
    <source>
        <dbReference type="Proteomes" id="UP000289738"/>
    </source>
</evidence>
<comment type="caution">
    <text evidence="3">The sequence shown here is derived from an EMBL/GenBank/DDBJ whole genome shotgun (WGS) entry which is preliminary data.</text>
</comment>
<reference evidence="3 4" key="1">
    <citation type="submission" date="2019-01" db="EMBL/GenBank/DDBJ databases">
        <title>Sequencing of cultivated peanut Arachis hypogaea provides insights into genome evolution and oil improvement.</title>
        <authorList>
            <person name="Chen X."/>
        </authorList>
    </citation>
    <scope>NUCLEOTIDE SEQUENCE [LARGE SCALE GENOMIC DNA]</scope>
    <source>
        <strain evidence="4">cv. Fuhuasheng</strain>
        <tissue evidence="3">Leaves</tissue>
    </source>
</reference>
<feature type="coiled-coil region" evidence="1">
    <location>
        <begin position="96"/>
        <end position="123"/>
    </location>
</feature>
<feature type="compositionally biased region" description="Polar residues" evidence="2">
    <location>
        <begin position="13"/>
        <end position="29"/>
    </location>
</feature>
<keyword evidence="1" id="KW-0175">Coiled coil</keyword>
<accession>A0A445DZK3</accession>
<evidence type="ECO:0000313" key="3">
    <source>
        <dbReference type="EMBL" id="RYR68652.1"/>
    </source>
</evidence>
<proteinExistence type="predicted"/>
<protein>
    <submittedName>
        <fullName evidence="3">Uncharacterized protein</fullName>
    </submittedName>
</protein>